<dbReference type="AlphaFoldDB" id="A0A1J1HJL4"/>
<organism evidence="1 2">
    <name type="scientific">Clunio marinus</name>
    <dbReference type="NCBI Taxonomy" id="568069"/>
    <lineage>
        <taxon>Eukaryota</taxon>
        <taxon>Metazoa</taxon>
        <taxon>Ecdysozoa</taxon>
        <taxon>Arthropoda</taxon>
        <taxon>Hexapoda</taxon>
        <taxon>Insecta</taxon>
        <taxon>Pterygota</taxon>
        <taxon>Neoptera</taxon>
        <taxon>Endopterygota</taxon>
        <taxon>Diptera</taxon>
        <taxon>Nematocera</taxon>
        <taxon>Chironomoidea</taxon>
        <taxon>Chironomidae</taxon>
        <taxon>Clunio</taxon>
    </lineage>
</organism>
<sequence>MVISNLINVYRIVESSTNIAPLIHNKENILPSSYLNPQKRDVALKQQIIAVVFTETEPAE</sequence>
<gene>
    <name evidence="1" type="ORF">CLUMA_CG000498</name>
</gene>
<name>A0A1J1HJL4_9DIPT</name>
<dbReference type="EMBL" id="CVRI01000002">
    <property type="protein sequence ID" value="CRK86662.1"/>
    <property type="molecule type" value="Genomic_DNA"/>
</dbReference>
<reference evidence="1 2" key="1">
    <citation type="submission" date="2015-04" db="EMBL/GenBank/DDBJ databases">
        <authorList>
            <person name="Syromyatnikov M.Y."/>
            <person name="Popov V.N."/>
        </authorList>
    </citation>
    <scope>NUCLEOTIDE SEQUENCE [LARGE SCALE GENOMIC DNA]</scope>
</reference>
<accession>A0A1J1HJL4</accession>
<protein>
    <submittedName>
        <fullName evidence="1">CLUMA_CG000498, isoform A</fullName>
    </submittedName>
</protein>
<dbReference type="Proteomes" id="UP000183832">
    <property type="component" value="Unassembled WGS sequence"/>
</dbReference>
<keyword evidence="2" id="KW-1185">Reference proteome</keyword>
<proteinExistence type="predicted"/>
<evidence type="ECO:0000313" key="1">
    <source>
        <dbReference type="EMBL" id="CRK86662.1"/>
    </source>
</evidence>
<evidence type="ECO:0000313" key="2">
    <source>
        <dbReference type="Proteomes" id="UP000183832"/>
    </source>
</evidence>